<reference evidence="2" key="1">
    <citation type="journal article" date="2020" name="G3 (Bethesda)">
        <title>High-Quality Assemblies for Three Invasive Social Wasps from the &lt;i&gt;Vespula&lt;/i&gt; Genus.</title>
        <authorList>
            <person name="Harrop T.W.R."/>
            <person name="Guhlin J."/>
            <person name="McLaughlin G.M."/>
            <person name="Permina E."/>
            <person name="Stockwell P."/>
            <person name="Gilligan J."/>
            <person name="Le Lec M.F."/>
            <person name="Gruber M.A.M."/>
            <person name="Quinn O."/>
            <person name="Lovegrove M."/>
            <person name="Duncan E.J."/>
            <person name="Remnant E.J."/>
            <person name="Van Eeckhoven J."/>
            <person name="Graham B."/>
            <person name="Knapp R.A."/>
            <person name="Langford K.W."/>
            <person name="Kronenberg Z."/>
            <person name="Press M.O."/>
            <person name="Eacker S.M."/>
            <person name="Wilson-Rankin E.E."/>
            <person name="Purcell J."/>
            <person name="Lester P.J."/>
            <person name="Dearden P.K."/>
        </authorList>
    </citation>
    <scope>NUCLEOTIDE SEQUENCE</scope>
    <source>
        <strain evidence="2">Linc-1</strain>
    </source>
</reference>
<sequence>MEKKFLFNNFFYRNYSTYWSEPCALVNVSLHPKPPYFLCPDLTNRSPPRGTVAGLLESTYWNGPGATGNILLRPKPPYFLCPDLTNRSRDIKVYIEQRKKNFSLTIFFSETAEPRETVPGPIESTYWNGPGATGNGLLCPKPHIFFVQIWPIGAEIKCTQRNGPGAIGKSSMSSIRTCSSRPDLANRRGDITVYIEQINETDGPRAIGKASMRSIYPYSSRPDLSNRSRDITRNSPGTYGQHLEQPPRGHWKGLFAPYLIIFFSSRSSQQEPSYYG</sequence>
<keyword evidence="3" id="KW-1185">Reference proteome</keyword>
<evidence type="ECO:0000313" key="3">
    <source>
        <dbReference type="Proteomes" id="UP000617340"/>
    </source>
</evidence>
<dbReference type="AlphaFoldDB" id="A0A834NGR6"/>
<accession>A0A834NGR6</accession>
<feature type="region of interest" description="Disordered" evidence="1">
    <location>
        <begin position="218"/>
        <end position="246"/>
    </location>
</feature>
<gene>
    <name evidence="2" type="ORF">HZH68_003926</name>
</gene>
<proteinExistence type="predicted"/>
<dbReference type="Proteomes" id="UP000617340">
    <property type="component" value="Unassembled WGS sequence"/>
</dbReference>
<name>A0A834NGR6_VESGE</name>
<comment type="caution">
    <text evidence="2">The sequence shown here is derived from an EMBL/GenBank/DDBJ whole genome shotgun (WGS) entry which is preliminary data.</text>
</comment>
<evidence type="ECO:0000313" key="2">
    <source>
        <dbReference type="EMBL" id="KAF7409545.1"/>
    </source>
</evidence>
<evidence type="ECO:0000256" key="1">
    <source>
        <dbReference type="SAM" id="MobiDB-lite"/>
    </source>
</evidence>
<dbReference type="EMBL" id="JACSDZ010000003">
    <property type="protein sequence ID" value="KAF7409545.1"/>
    <property type="molecule type" value="Genomic_DNA"/>
</dbReference>
<organism evidence="2 3">
    <name type="scientific">Vespula germanica</name>
    <name type="common">German yellow jacket</name>
    <name type="synonym">Paravespula germanica</name>
    <dbReference type="NCBI Taxonomy" id="30212"/>
    <lineage>
        <taxon>Eukaryota</taxon>
        <taxon>Metazoa</taxon>
        <taxon>Ecdysozoa</taxon>
        <taxon>Arthropoda</taxon>
        <taxon>Hexapoda</taxon>
        <taxon>Insecta</taxon>
        <taxon>Pterygota</taxon>
        <taxon>Neoptera</taxon>
        <taxon>Endopterygota</taxon>
        <taxon>Hymenoptera</taxon>
        <taxon>Apocrita</taxon>
        <taxon>Aculeata</taxon>
        <taxon>Vespoidea</taxon>
        <taxon>Vespidae</taxon>
        <taxon>Vespinae</taxon>
        <taxon>Vespula</taxon>
    </lineage>
</organism>
<protein>
    <submittedName>
        <fullName evidence="2">Uncharacterized protein</fullName>
    </submittedName>
</protein>